<accession>A0A1Q9R8P8</accession>
<dbReference type="EMBL" id="MKZO01000011">
    <property type="protein sequence ID" value="OLS63738.1"/>
    <property type="molecule type" value="Genomic_DNA"/>
</dbReference>
<name>A0A1Q9R8P8_PSEPU</name>
<sequence>MFAILGDIEFTVAGGIVGMELRSAAEWAEHARIKGKPLLEWIGEGLDETSLSIELRPQLGDPAARWKALRDAKAKHEPLALVLGNGDYLGPQVISELNLVHHRMSPTGQLASATVQLSLREYTGAFTRKVRPTPGLISPAVSGTPAAAAGTPGLLSKFMPSPSTIQAVIGHAKTAANVLQAGKNLYDQVKAGNASMILGQVPQLLGVTARAIEPLKGLAGAAGLLTDGADLVKLGDDVLGSVMGARASLNPVDLGNIVERFSASRDSLDQALTTMDSARTRLAGLAAQVITRKV</sequence>
<dbReference type="AlphaFoldDB" id="A0A1Q9R8P8"/>
<organism evidence="1 2">
    <name type="scientific">Pseudomonas putida</name>
    <name type="common">Arthrobacter siderocapsulatus</name>
    <dbReference type="NCBI Taxonomy" id="303"/>
    <lineage>
        <taxon>Bacteria</taxon>
        <taxon>Pseudomonadati</taxon>
        <taxon>Pseudomonadota</taxon>
        <taxon>Gammaproteobacteria</taxon>
        <taxon>Pseudomonadales</taxon>
        <taxon>Pseudomonadaceae</taxon>
        <taxon>Pseudomonas</taxon>
    </lineage>
</organism>
<evidence type="ECO:0000313" key="1">
    <source>
        <dbReference type="EMBL" id="OLS63738.1"/>
    </source>
</evidence>
<reference evidence="1 2" key="1">
    <citation type="submission" date="2016-10" db="EMBL/GenBank/DDBJ databases">
        <title>Genome Sequence of Pseudomonas putida GM4FR.</title>
        <authorList>
            <person name="Poehlein A."/>
            <person name="Wemheuer F."/>
            <person name="Hollensteiner J."/>
            <person name="Wemheuer B."/>
        </authorList>
    </citation>
    <scope>NUCLEOTIDE SEQUENCE [LARGE SCALE GENOMIC DNA]</scope>
    <source>
        <strain evidence="1 2">GM4FR</strain>
    </source>
</reference>
<dbReference type="Pfam" id="PF06995">
    <property type="entry name" value="Phage_P2_GpU"/>
    <property type="match status" value="1"/>
</dbReference>
<gene>
    <name evidence="1" type="ORF">PSEMO_13050</name>
</gene>
<protein>
    <recommendedName>
        <fullName evidence="3">Phage tail protein</fullName>
    </recommendedName>
</protein>
<proteinExistence type="predicted"/>
<dbReference type="RefSeq" id="WP_075802348.1">
    <property type="nucleotide sequence ID" value="NZ_MKZO01000011.1"/>
</dbReference>
<evidence type="ECO:0008006" key="3">
    <source>
        <dbReference type="Google" id="ProtNLM"/>
    </source>
</evidence>
<dbReference type="InterPro" id="IPR009734">
    <property type="entry name" value="Myoviridae_GpU"/>
</dbReference>
<dbReference type="OrthoDB" id="9032474at2"/>
<comment type="caution">
    <text evidence="1">The sequence shown here is derived from an EMBL/GenBank/DDBJ whole genome shotgun (WGS) entry which is preliminary data.</text>
</comment>
<dbReference type="Proteomes" id="UP000186736">
    <property type="component" value="Unassembled WGS sequence"/>
</dbReference>
<evidence type="ECO:0000313" key="2">
    <source>
        <dbReference type="Proteomes" id="UP000186736"/>
    </source>
</evidence>